<comment type="function">
    <text evidence="1">Needed for flagellar regrowth and assembly.</text>
</comment>
<dbReference type="PANTHER" id="PTHR34982:SF1">
    <property type="entry name" value="FLAGELLAR ASSEMBLY PROTEIN FLIH"/>
    <property type="match status" value="1"/>
</dbReference>
<protein>
    <recommendedName>
        <fullName evidence="7">Flagellar assembly protein FliH/Type III secretion system HrpE domain-containing protein</fullName>
    </recommendedName>
</protein>
<keyword evidence="4" id="KW-1005">Bacterial flagellum biogenesis</keyword>
<keyword evidence="3" id="KW-0813">Transport</keyword>
<proteinExistence type="inferred from homology"/>
<keyword evidence="9" id="KW-1185">Reference proteome</keyword>
<evidence type="ECO:0000256" key="3">
    <source>
        <dbReference type="ARBA" id="ARBA00022448"/>
    </source>
</evidence>
<evidence type="ECO:0000313" key="9">
    <source>
        <dbReference type="Proteomes" id="UP000523795"/>
    </source>
</evidence>
<keyword evidence="5" id="KW-0653">Protein transport</keyword>
<dbReference type="Pfam" id="PF02108">
    <property type="entry name" value="FliH"/>
    <property type="match status" value="1"/>
</dbReference>
<comment type="caution">
    <text evidence="8">The sequence shown here is derived from an EMBL/GenBank/DDBJ whole genome shotgun (WGS) entry which is preliminary data.</text>
</comment>
<reference evidence="8 9" key="1">
    <citation type="submission" date="2020-04" db="EMBL/GenBank/DDBJ databases">
        <authorList>
            <person name="Liu S."/>
        </authorList>
    </citation>
    <scope>NUCLEOTIDE SEQUENCE [LARGE SCALE GENOMIC DNA]</scope>
    <source>
        <strain evidence="8 9">CGMCC 1.15091</strain>
    </source>
</reference>
<evidence type="ECO:0000259" key="7">
    <source>
        <dbReference type="Pfam" id="PF02108"/>
    </source>
</evidence>
<dbReference type="Proteomes" id="UP000523795">
    <property type="component" value="Unassembled WGS sequence"/>
</dbReference>
<organism evidence="8 9">
    <name type="scientific">Arthrobacter deserti</name>
    <dbReference type="NCBI Taxonomy" id="1742687"/>
    <lineage>
        <taxon>Bacteria</taxon>
        <taxon>Bacillati</taxon>
        <taxon>Actinomycetota</taxon>
        <taxon>Actinomycetes</taxon>
        <taxon>Micrococcales</taxon>
        <taxon>Micrococcaceae</taxon>
        <taxon>Arthrobacter</taxon>
    </lineage>
</organism>
<evidence type="ECO:0000256" key="5">
    <source>
        <dbReference type="ARBA" id="ARBA00022927"/>
    </source>
</evidence>
<keyword evidence="6" id="KW-1006">Bacterial flagellum protein export</keyword>
<sequence>MQNGQARVDQTVQALGMAVRALQQRAAPVLADAQDTLVAAAMELAEAILGWELADGERSARAALSRALAGVDASAVQTVRMNPADLTVLDPEVRRQAGVRFVPDSSLARGDAVTEFEDGYLDARIGSALARARAALQAGPS</sequence>
<comment type="similarity">
    <text evidence="2">Belongs to the FliH family.</text>
</comment>
<evidence type="ECO:0000256" key="6">
    <source>
        <dbReference type="ARBA" id="ARBA00023225"/>
    </source>
</evidence>
<feature type="domain" description="Flagellar assembly protein FliH/Type III secretion system HrpE" evidence="7">
    <location>
        <begin position="11"/>
        <end position="127"/>
    </location>
</feature>
<evidence type="ECO:0000256" key="2">
    <source>
        <dbReference type="ARBA" id="ARBA00006602"/>
    </source>
</evidence>
<dbReference type="InterPro" id="IPR018035">
    <property type="entry name" value="Flagellar_FliH/T3SS_HrpE"/>
</dbReference>
<dbReference type="EMBL" id="JAAZSR010000052">
    <property type="protein sequence ID" value="NKX49982.1"/>
    <property type="molecule type" value="Genomic_DNA"/>
</dbReference>
<name>A0ABX1JQ92_9MICC</name>
<dbReference type="PANTHER" id="PTHR34982">
    <property type="entry name" value="YOP PROTEINS TRANSLOCATION PROTEIN L"/>
    <property type="match status" value="1"/>
</dbReference>
<evidence type="ECO:0000256" key="1">
    <source>
        <dbReference type="ARBA" id="ARBA00003041"/>
    </source>
</evidence>
<dbReference type="InterPro" id="IPR051472">
    <property type="entry name" value="T3SS_Stator/FliH"/>
</dbReference>
<evidence type="ECO:0000256" key="4">
    <source>
        <dbReference type="ARBA" id="ARBA00022795"/>
    </source>
</evidence>
<gene>
    <name evidence="8" type="ORF">HER39_05200</name>
</gene>
<accession>A0ABX1JQ92</accession>
<evidence type="ECO:0000313" key="8">
    <source>
        <dbReference type="EMBL" id="NKX49982.1"/>
    </source>
</evidence>